<dbReference type="EMBL" id="JAPWIE010000003">
    <property type="protein sequence ID" value="MCZ4550874.1"/>
    <property type="molecule type" value="Genomic_DNA"/>
</dbReference>
<keyword evidence="2" id="KW-1185">Reference proteome</keyword>
<proteinExistence type="predicted"/>
<evidence type="ECO:0000313" key="1">
    <source>
        <dbReference type="EMBL" id="MCZ4550874.1"/>
    </source>
</evidence>
<accession>A0ABT4MV36</accession>
<comment type="caution">
    <text evidence="1">The sequence shown here is derived from an EMBL/GenBank/DDBJ whole genome shotgun (WGS) entry which is preliminary data.</text>
</comment>
<evidence type="ECO:0008006" key="3">
    <source>
        <dbReference type="Google" id="ProtNLM"/>
    </source>
</evidence>
<dbReference type="Proteomes" id="UP001067235">
    <property type="component" value="Unassembled WGS sequence"/>
</dbReference>
<gene>
    <name evidence="1" type="ORF">O4213_12845</name>
</gene>
<evidence type="ECO:0000313" key="2">
    <source>
        <dbReference type="Proteomes" id="UP001067235"/>
    </source>
</evidence>
<reference evidence="1" key="1">
    <citation type="submission" date="2022-12" db="EMBL/GenBank/DDBJ databases">
        <authorList>
            <person name="Krivoruchko A.V."/>
            <person name="Elkin A."/>
        </authorList>
    </citation>
    <scope>NUCLEOTIDE SEQUENCE</scope>
    <source>
        <strain evidence="1">IEGM 1388</strain>
    </source>
</reference>
<organism evidence="1 2">
    <name type="scientific">Gordonia rubripertincta</name>
    <name type="common">Rhodococcus corallinus</name>
    <dbReference type="NCBI Taxonomy" id="36822"/>
    <lineage>
        <taxon>Bacteria</taxon>
        <taxon>Bacillati</taxon>
        <taxon>Actinomycetota</taxon>
        <taxon>Actinomycetes</taxon>
        <taxon>Mycobacteriales</taxon>
        <taxon>Gordoniaceae</taxon>
        <taxon>Gordonia</taxon>
    </lineage>
</organism>
<sequence>MSRRCWPRVAIRRSLGADNTIKLKPETSVLGLQVGDEITLTASDFTRLADAYFDEMDVRFGAKA</sequence>
<protein>
    <recommendedName>
        <fullName evidence="3">AbrB/MazE/SpoVT family DNA-binding domain-containing protein</fullName>
    </recommendedName>
</protein>
<dbReference type="RefSeq" id="WP_084838075.1">
    <property type="nucleotide sequence ID" value="NZ_JAPWIE010000003.1"/>
</dbReference>
<name>A0ABT4MV36_GORRU</name>